<gene>
    <name evidence="2" type="ORF">IMG5_028980</name>
</gene>
<evidence type="ECO:0000313" key="2">
    <source>
        <dbReference type="EMBL" id="EGR33980.1"/>
    </source>
</evidence>
<protein>
    <recommendedName>
        <fullName evidence="4">Transmembrane protein</fullName>
    </recommendedName>
</protein>
<feature type="transmembrane region" description="Helical" evidence="1">
    <location>
        <begin position="105"/>
        <end position="128"/>
    </location>
</feature>
<organism evidence="2 3">
    <name type="scientific">Ichthyophthirius multifiliis</name>
    <name type="common">White spot disease agent</name>
    <name type="synonym">Ich</name>
    <dbReference type="NCBI Taxonomy" id="5932"/>
    <lineage>
        <taxon>Eukaryota</taxon>
        <taxon>Sar</taxon>
        <taxon>Alveolata</taxon>
        <taxon>Ciliophora</taxon>
        <taxon>Intramacronucleata</taxon>
        <taxon>Oligohymenophorea</taxon>
        <taxon>Hymenostomatida</taxon>
        <taxon>Ophryoglenina</taxon>
        <taxon>Ichthyophthirius</taxon>
    </lineage>
</organism>
<accession>G0QLD4</accession>
<dbReference type="Proteomes" id="UP000008983">
    <property type="component" value="Unassembled WGS sequence"/>
</dbReference>
<dbReference type="RefSeq" id="XP_004039284.1">
    <property type="nucleotide sequence ID" value="XM_004039236.1"/>
</dbReference>
<reference evidence="2 3" key="1">
    <citation type="submission" date="2011-07" db="EMBL/GenBank/DDBJ databases">
        <authorList>
            <person name="Coyne R."/>
            <person name="Brami D."/>
            <person name="Johnson J."/>
            <person name="Hostetler J."/>
            <person name="Hannick L."/>
            <person name="Clark T."/>
            <person name="Cassidy-Hanley D."/>
            <person name="Inman J."/>
        </authorList>
    </citation>
    <scope>NUCLEOTIDE SEQUENCE [LARGE SCALE GENOMIC DNA]</scope>
    <source>
        <strain evidence="2 3">G5</strain>
    </source>
</reference>
<dbReference type="GeneID" id="14910162"/>
<dbReference type="InParanoid" id="G0QLD4"/>
<name>G0QLD4_ICHMU</name>
<proteinExistence type="predicted"/>
<keyword evidence="1" id="KW-1133">Transmembrane helix</keyword>
<keyword evidence="1" id="KW-0812">Transmembrane</keyword>
<dbReference type="AlphaFoldDB" id="G0QLD4"/>
<keyword evidence="1" id="KW-0472">Membrane</keyword>
<keyword evidence="3" id="KW-1185">Reference proteome</keyword>
<dbReference type="EMBL" id="GL983246">
    <property type="protein sequence ID" value="EGR33980.1"/>
    <property type="molecule type" value="Genomic_DNA"/>
</dbReference>
<evidence type="ECO:0000256" key="1">
    <source>
        <dbReference type="SAM" id="Phobius"/>
    </source>
</evidence>
<sequence>MKNYREKKAYCKRIFSAKFFLINQKHRKQYRRCFSQYCKEIVRERLIRFSQNKRHNYKLTIVHRILHKPNCPYSCSNSDQFFRKKCLNISLLTFFINTFRPQNKLLLFFICQFFILFCFLSINFYNFIYSLESSFILQRSHQKSRRFQNKFIGNKEYKK</sequence>
<evidence type="ECO:0008006" key="4">
    <source>
        <dbReference type="Google" id="ProtNLM"/>
    </source>
</evidence>
<evidence type="ECO:0000313" key="3">
    <source>
        <dbReference type="Proteomes" id="UP000008983"/>
    </source>
</evidence>